<dbReference type="GO" id="GO:0051920">
    <property type="term" value="F:peroxiredoxin activity"/>
    <property type="evidence" value="ECO:0007669"/>
    <property type="project" value="InterPro"/>
</dbReference>
<dbReference type="Gene3D" id="1.20.1290.10">
    <property type="entry name" value="AhpD-like"/>
    <property type="match status" value="1"/>
</dbReference>
<dbReference type="InterPro" id="IPR052512">
    <property type="entry name" value="4CMD/NDH-1_regulator"/>
</dbReference>
<evidence type="ECO:0000259" key="1">
    <source>
        <dbReference type="Pfam" id="PF02627"/>
    </source>
</evidence>
<gene>
    <name evidence="2" type="ORF">Pla8534_23650</name>
</gene>
<dbReference type="PANTHER" id="PTHR33570">
    <property type="entry name" value="4-CARBOXYMUCONOLACTONE DECARBOXYLASE FAMILY PROTEIN"/>
    <property type="match status" value="1"/>
</dbReference>
<keyword evidence="3" id="KW-1185">Reference proteome</keyword>
<evidence type="ECO:0000313" key="3">
    <source>
        <dbReference type="Proteomes" id="UP000317648"/>
    </source>
</evidence>
<dbReference type="PANTHER" id="PTHR33570:SF2">
    <property type="entry name" value="CARBOXYMUCONOLACTONE DECARBOXYLASE-LIKE DOMAIN-CONTAINING PROTEIN"/>
    <property type="match status" value="1"/>
</dbReference>
<reference evidence="2 3" key="1">
    <citation type="submission" date="2019-02" db="EMBL/GenBank/DDBJ databases">
        <title>Deep-cultivation of Planctomycetes and their phenomic and genomic characterization uncovers novel biology.</title>
        <authorList>
            <person name="Wiegand S."/>
            <person name="Jogler M."/>
            <person name="Boedeker C."/>
            <person name="Pinto D."/>
            <person name="Vollmers J."/>
            <person name="Rivas-Marin E."/>
            <person name="Kohn T."/>
            <person name="Peeters S.H."/>
            <person name="Heuer A."/>
            <person name="Rast P."/>
            <person name="Oberbeckmann S."/>
            <person name="Bunk B."/>
            <person name="Jeske O."/>
            <person name="Meyerdierks A."/>
            <person name="Storesund J.E."/>
            <person name="Kallscheuer N."/>
            <person name="Luecker S."/>
            <person name="Lage O.M."/>
            <person name="Pohl T."/>
            <person name="Merkel B.J."/>
            <person name="Hornburger P."/>
            <person name="Mueller R.-W."/>
            <person name="Bruemmer F."/>
            <person name="Labrenz M."/>
            <person name="Spormann A.M."/>
            <person name="Op den Camp H."/>
            <person name="Overmann J."/>
            <person name="Amann R."/>
            <person name="Jetten M.S.M."/>
            <person name="Mascher T."/>
            <person name="Medema M.H."/>
            <person name="Devos D.P."/>
            <person name="Kaster A.-K."/>
            <person name="Ovreas L."/>
            <person name="Rohde M."/>
            <person name="Galperin M.Y."/>
            <person name="Jogler C."/>
        </authorList>
    </citation>
    <scope>NUCLEOTIDE SEQUENCE [LARGE SCALE GENOMIC DNA]</scope>
    <source>
        <strain evidence="2 3">Pla85_3_4</strain>
    </source>
</reference>
<dbReference type="EMBL" id="CP036433">
    <property type="protein sequence ID" value="QDU94573.1"/>
    <property type="molecule type" value="Genomic_DNA"/>
</dbReference>
<dbReference type="KEGG" id="lcre:Pla8534_23650"/>
<accession>A0A518DRX0</accession>
<dbReference type="RefSeq" id="WP_145053092.1">
    <property type="nucleotide sequence ID" value="NZ_CP036433.1"/>
</dbReference>
<dbReference type="AlphaFoldDB" id="A0A518DRX0"/>
<organism evidence="2 3">
    <name type="scientific">Lignipirellula cremea</name>
    <dbReference type="NCBI Taxonomy" id="2528010"/>
    <lineage>
        <taxon>Bacteria</taxon>
        <taxon>Pseudomonadati</taxon>
        <taxon>Planctomycetota</taxon>
        <taxon>Planctomycetia</taxon>
        <taxon>Pirellulales</taxon>
        <taxon>Pirellulaceae</taxon>
        <taxon>Lignipirellula</taxon>
    </lineage>
</organism>
<name>A0A518DRX0_9BACT</name>
<dbReference type="OrthoDB" id="9802489at2"/>
<dbReference type="Proteomes" id="UP000317648">
    <property type="component" value="Chromosome"/>
</dbReference>
<dbReference type="InterPro" id="IPR029032">
    <property type="entry name" value="AhpD-like"/>
</dbReference>
<dbReference type="Pfam" id="PF02627">
    <property type="entry name" value="CMD"/>
    <property type="match status" value="1"/>
</dbReference>
<dbReference type="InterPro" id="IPR003779">
    <property type="entry name" value="CMD-like"/>
</dbReference>
<protein>
    <submittedName>
        <fullName evidence="2">Carboxymuconolactone decarboxylase family protein</fullName>
    </submittedName>
</protein>
<sequence length="136" mass="14749">MSSDYENGYAQFARMAGEENMATLISRFQAVCPDFEKEVIGVVGGRIWTRQGIDLKTRSLCSISVLAALGRNNALTLNFQMALRNGCRVEEICEALFQVAAYAGFPAAWDALEKLQEVLAAGAPPESKNDGTSRPA</sequence>
<dbReference type="SUPFAM" id="SSF69118">
    <property type="entry name" value="AhpD-like"/>
    <property type="match status" value="1"/>
</dbReference>
<feature type="domain" description="Carboxymuconolactone decarboxylase-like" evidence="1">
    <location>
        <begin position="33"/>
        <end position="116"/>
    </location>
</feature>
<evidence type="ECO:0000313" key="2">
    <source>
        <dbReference type="EMBL" id="QDU94573.1"/>
    </source>
</evidence>
<proteinExistence type="predicted"/>